<evidence type="ECO:0000313" key="2">
    <source>
        <dbReference type="EMBL" id="MBM6497767.1"/>
    </source>
</evidence>
<proteinExistence type="predicted"/>
<evidence type="ECO:0000259" key="1">
    <source>
        <dbReference type="Pfam" id="PF00665"/>
    </source>
</evidence>
<dbReference type="InterPro" id="IPR012337">
    <property type="entry name" value="RNaseH-like_sf"/>
</dbReference>
<feature type="non-terminal residue" evidence="2">
    <location>
        <position position="1"/>
    </location>
</feature>
<organism evidence="2 3">
    <name type="scientific">Flavobacterium macrobrachii</name>
    <dbReference type="NCBI Taxonomy" id="591204"/>
    <lineage>
        <taxon>Bacteria</taxon>
        <taxon>Pseudomonadati</taxon>
        <taxon>Bacteroidota</taxon>
        <taxon>Flavobacteriia</taxon>
        <taxon>Flavobacteriales</taxon>
        <taxon>Flavobacteriaceae</taxon>
        <taxon>Flavobacterium</taxon>
    </lineage>
</organism>
<dbReference type="PANTHER" id="PTHR46889:SF4">
    <property type="entry name" value="TRANSPOSASE INSO FOR INSERTION SEQUENCE ELEMENT IS911B-RELATED"/>
    <property type="match status" value="1"/>
</dbReference>
<dbReference type="InterPro" id="IPR001584">
    <property type="entry name" value="Integrase_cat-core"/>
</dbReference>
<dbReference type="InterPro" id="IPR036397">
    <property type="entry name" value="RNaseH_sf"/>
</dbReference>
<dbReference type="Proteomes" id="UP000759529">
    <property type="component" value="Unassembled WGS sequence"/>
</dbReference>
<accession>A0ABS2CS37</accession>
<name>A0ABS2CS37_9FLAO</name>
<evidence type="ECO:0000313" key="3">
    <source>
        <dbReference type="Proteomes" id="UP000759529"/>
    </source>
</evidence>
<gene>
    <name evidence="2" type="ORF">H9X54_000305</name>
</gene>
<dbReference type="Pfam" id="PF00665">
    <property type="entry name" value="rve"/>
    <property type="match status" value="1"/>
</dbReference>
<comment type="caution">
    <text evidence="2">The sequence shown here is derived from an EMBL/GenBank/DDBJ whole genome shotgun (WGS) entry which is preliminary data.</text>
</comment>
<dbReference type="Gene3D" id="3.30.420.10">
    <property type="entry name" value="Ribonuclease H-like superfamily/Ribonuclease H"/>
    <property type="match status" value="1"/>
</dbReference>
<protein>
    <submittedName>
        <fullName evidence="2">DDE-type integrase/transposase/recombinase</fullName>
    </submittedName>
</protein>
<reference evidence="2 3" key="1">
    <citation type="submission" date="2021-02" db="EMBL/GenBank/DDBJ databases">
        <authorList>
            <person name="Jung H.S."/>
            <person name="Chun B.H."/>
            <person name="Jeon C.O."/>
        </authorList>
    </citation>
    <scope>NUCLEOTIDE SEQUENCE [LARGE SCALE GENOMIC DNA]</scope>
    <source>
        <strain evidence="2 3">LMG 25203</strain>
    </source>
</reference>
<feature type="non-terminal residue" evidence="2">
    <location>
        <position position="80"/>
    </location>
</feature>
<dbReference type="RefSeq" id="WP_204158409.1">
    <property type="nucleotide sequence ID" value="NZ_JACSOD020000102.1"/>
</dbReference>
<keyword evidence="3" id="KW-1185">Reference proteome</keyword>
<feature type="domain" description="Integrase catalytic" evidence="1">
    <location>
        <begin position="18"/>
        <end position="73"/>
    </location>
</feature>
<sequence>HKYTVVENKLNREFTVIKENTAWVSDITYIRTGQGWLYLTSVIDLFDRKVIGWSLSNTMRAKDTSIAAFKMALINRPIKN</sequence>
<dbReference type="PANTHER" id="PTHR46889">
    <property type="entry name" value="TRANSPOSASE INSF FOR INSERTION SEQUENCE IS3B-RELATED"/>
    <property type="match status" value="1"/>
</dbReference>
<dbReference type="SUPFAM" id="SSF53098">
    <property type="entry name" value="Ribonuclease H-like"/>
    <property type="match status" value="1"/>
</dbReference>
<dbReference type="EMBL" id="JACSOD020000102">
    <property type="protein sequence ID" value="MBM6497767.1"/>
    <property type="molecule type" value="Genomic_DNA"/>
</dbReference>
<dbReference type="InterPro" id="IPR050900">
    <property type="entry name" value="Transposase_IS3/IS150/IS904"/>
</dbReference>